<dbReference type="GO" id="GO:0015217">
    <property type="term" value="F:ADP transmembrane transporter activity"/>
    <property type="evidence" value="ECO:0007669"/>
    <property type="project" value="InterPro"/>
</dbReference>
<dbReference type="Pfam" id="PF00153">
    <property type="entry name" value="Mito_carr"/>
    <property type="match status" value="3"/>
</dbReference>
<name>A0A8J5XF86_DIALT</name>
<evidence type="ECO:0000256" key="8">
    <source>
        <dbReference type="ARBA" id="ARBA00023140"/>
    </source>
</evidence>
<feature type="repeat" description="Solcar" evidence="9">
    <location>
        <begin position="203"/>
        <end position="308"/>
    </location>
</feature>
<keyword evidence="8" id="KW-0576">Peroxisome</keyword>
<dbReference type="GO" id="GO:0006635">
    <property type="term" value="P:fatty acid beta-oxidation"/>
    <property type="evidence" value="ECO:0007669"/>
    <property type="project" value="InterPro"/>
</dbReference>
<dbReference type="Gene3D" id="1.50.40.10">
    <property type="entry name" value="Mitochondrial carrier domain"/>
    <property type="match status" value="1"/>
</dbReference>
<comment type="caution">
    <text evidence="11">The sequence shown here is derived from an EMBL/GenBank/DDBJ whole genome shotgun (WGS) entry which is preliminary data.</text>
</comment>
<feature type="repeat" description="Solcar" evidence="9">
    <location>
        <begin position="6"/>
        <end position="98"/>
    </location>
</feature>
<dbReference type="PANTHER" id="PTHR46650:SF1">
    <property type="entry name" value="PEROXISOMAL ADENINE NUCLEOTIDE TRANSPORTER 1"/>
    <property type="match status" value="1"/>
</dbReference>
<dbReference type="EMBL" id="JAGTXO010000018">
    <property type="protein sequence ID" value="KAG8462898.1"/>
    <property type="molecule type" value="Genomic_DNA"/>
</dbReference>
<evidence type="ECO:0000256" key="7">
    <source>
        <dbReference type="ARBA" id="ARBA00023136"/>
    </source>
</evidence>
<dbReference type="PROSITE" id="PS50920">
    <property type="entry name" value="SOLCAR"/>
    <property type="match status" value="3"/>
</dbReference>
<dbReference type="OrthoDB" id="446044at2759"/>
<organism evidence="11 12">
    <name type="scientific">Diacronema lutheri</name>
    <name type="common">Unicellular marine alga</name>
    <name type="synonym">Monochrysis lutheri</name>
    <dbReference type="NCBI Taxonomy" id="2081491"/>
    <lineage>
        <taxon>Eukaryota</taxon>
        <taxon>Haptista</taxon>
        <taxon>Haptophyta</taxon>
        <taxon>Pavlovophyceae</taxon>
        <taxon>Pavlovales</taxon>
        <taxon>Pavlovaceae</taxon>
        <taxon>Diacronema</taxon>
    </lineage>
</organism>
<dbReference type="SUPFAM" id="SSF103506">
    <property type="entry name" value="Mitochondrial carrier"/>
    <property type="match status" value="1"/>
</dbReference>
<accession>A0A8J5XF86</accession>
<evidence type="ECO:0000256" key="1">
    <source>
        <dbReference type="ARBA" id="ARBA00004585"/>
    </source>
</evidence>
<keyword evidence="7 9" id="KW-0472">Membrane</keyword>
<evidence type="ECO:0000256" key="10">
    <source>
        <dbReference type="RuleBase" id="RU000488"/>
    </source>
</evidence>
<evidence type="ECO:0000256" key="6">
    <source>
        <dbReference type="ARBA" id="ARBA00022989"/>
    </source>
</evidence>
<evidence type="ECO:0000256" key="9">
    <source>
        <dbReference type="PROSITE-ProRule" id="PRU00282"/>
    </source>
</evidence>
<proteinExistence type="inferred from homology"/>
<reference evidence="11" key="1">
    <citation type="submission" date="2021-05" db="EMBL/GenBank/DDBJ databases">
        <title>The genome of the haptophyte Pavlova lutheri (Diacronema luteri, Pavlovales) - a model for lipid biosynthesis in eukaryotic algae.</title>
        <authorList>
            <person name="Hulatt C.J."/>
            <person name="Posewitz M.C."/>
        </authorList>
    </citation>
    <scope>NUCLEOTIDE SEQUENCE</scope>
    <source>
        <strain evidence="11">NIVA-4/92</strain>
    </source>
</reference>
<sequence length="326" mass="34407">MGEAMLNAIIDATSGGLAGVISTTTVYPLEVIKTNLQAQKKRTAPGGRPPRTAPEIARDLVARDGVIGGLYGGCHVAAVQAFFEKFIYFYTYSALKRTYTRLVGAVGLPANVLLGYLADWSHLLVTMPAEQVAVRMQTTGAAALCALREIRDERGGLGGFYSGIAAYVVLALKPAIQNAIFEALRKRVLERSARALGVAARELSAAQAFALGAIARAVATLLVFPCVRAKVLLMTRATTSPSAAAGAAAAGEAESARANARGSVREVLRQVVREEGVLALYQGIRPELVKGVLSAAVLLMAKEKIAASNRRLFHAAFGRRCDASPQ</sequence>
<dbReference type="InterPro" id="IPR045900">
    <property type="entry name" value="Peroxisomal_Ade_carrier"/>
</dbReference>
<evidence type="ECO:0000256" key="2">
    <source>
        <dbReference type="ARBA" id="ARBA00006375"/>
    </source>
</evidence>
<keyword evidence="6" id="KW-1133">Transmembrane helix</keyword>
<gene>
    <name evidence="11" type="ORF">KFE25_001671</name>
</gene>
<dbReference type="AlphaFoldDB" id="A0A8J5XF86"/>
<evidence type="ECO:0000256" key="5">
    <source>
        <dbReference type="ARBA" id="ARBA00022737"/>
    </source>
</evidence>
<feature type="repeat" description="Solcar" evidence="9">
    <location>
        <begin position="106"/>
        <end position="187"/>
    </location>
</feature>
<keyword evidence="4 9" id="KW-0812">Transmembrane</keyword>
<dbReference type="GO" id="GO:0005778">
    <property type="term" value="C:peroxisomal membrane"/>
    <property type="evidence" value="ECO:0007669"/>
    <property type="project" value="UniProtKB-SubCell"/>
</dbReference>
<keyword evidence="5" id="KW-0677">Repeat</keyword>
<dbReference type="Proteomes" id="UP000751190">
    <property type="component" value="Unassembled WGS sequence"/>
</dbReference>
<evidence type="ECO:0000313" key="12">
    <source>
        <dbReference type="Proteomes" id="UP000751190"/>
    </source>
</evidence>
<dbReference type="GO" id="GO:0007031">
    <property type="term" value="P:peroxisome organization"/>
    <property type="evidence" value="ECO:0007669"/>
    <property type="project" value="TreeGrafter"/>
</dbReference>
<comment type="subcellular location">
    <subcellularLocation>
        <location evidence="1">Peroxisome membrane</location>
        <topology evidence="1">Multi-pass membrane protein</topology>
    </subcellularLocation>
</comment>
<comment type="similarity">
    <text evidence="2 10">Belongs to the mitochondrial carrier (TC 2.A.29) family.</text>
</comment>
<dbReference type="OMA" id="VVYAIWK"/>
<dbReference type="PANTHER" id="PTHR46650">
    <property type="entry name" value="PEROXISOMAL ADENINE NUCLEOTIDE TRANSPORTER 1"/>
    <property type="match status" value="1"/>
</dbReference>
<keyword evidence="12" id="KW-1185">Reference proteome</keyword>
<dbReference type="GO" id="GO:0005347">
    <property type="term" value="F:ATP transmembrane transporter activity"/>
    <property type="evidence" value="ECO:0007669"/>
    <property type="project" value="InterPro"/>
</dbReference>
<protein>
    <submittedName>
        <fullName evidence="11">Uncharacterized protein</fullName>
    </submittedName>
</protein>
<dbReference type="InterPro" id="IPR018108">
    <property type="entry name" value="MCP_transmembrane"/>
</dbReference>
<evidence type="ECO:0000256" key="3">
    <source>
        <dbReference type="ARBA" id="ARBA00022448"/>
    </source>
</evidence>
<dbReference type="InterPro" id="IPR023395">
    <property type="entry name" value="MCP_dom_sf"/>
</dbReference>
<keyword evidence="3 10" id="KW-0813">Transport</keyword>
<evidence type="ECO:0000313" key="11">
    <source>
        <dbReference type="EMBL" id="KAG8462898.1"/>
    </source>
</evidence>
<evidence type="ECO:0000256" key="4">
    <source>
        <dbReference type="ARBA" id="ARBA00022692"/>
    </source>
</evidence>